<gene>
    <name evidence="2" type="ORF">CTI12_AA144480</name>
</gene>
<evidence type="ECO:0000256" key="1">
    <source>
        <dbReference type="SAM" id="MobiDB-lite"/>
    </source>
</evidence>
<name>A0A2U1P3F7_ARTAN</name>
<reference evidence="2 3" key="1">
    <citation type="journal article" date="2018" name="Mol. Plant">
        <title>The genome of Artemisia annua provides insight into the evolution of Asteraceae family and artemisinin biosynthesis.</title>
        <authorList>
            <person name="Shen Q."/>
            <person name="Zhang L."/>
            <person name="Liao Z."/>
            <person name="Wang S."/>
            <person name="Yan T."/>
            <person name="Shi P."/>
            <person name="Liu M."/>
            <person name="Fu X."/>
            <person name="Pan Q."/>
            <person name="Wang Y."/>
            <person name="Lv Z."/>
            <person name="Lu X."/>
            <person name="Zhang F."/>
            <person name="Jiang W."/>
            <person name="Ma Y."/>
            <person name="Chen M."/>
            <person name="Hao X."/>
            <person name="Li L."/>
            <person name="Tang Y."/>
            <person name="Lv G."/>
            <person name="Zhou Y."/>
            <person name="Sun X."/>
            <person name="Brodelius P.E."/>
            <person name="Rose J.K.C."/>
            <person name="Tang K."/>
        </authorList>
    </citation>
    <scope>NUCLEOTIDE SEQUENCE [LARGE SCALE GENOMIC DNA]</scope>
    <source>
        <strain evidence="3">cv. Huhao1</strain>
        <tissue evidence="2">Leaf</tissue>
    </source>
</reference>
<evidence type="ECO:0000313" key="2">
    <source>
        <dbReference type="EMBL" id="PWA80296.1"/>
    </source>
</evidence>
<protein>
    <submittedName>
        <fullName evidence="2">Uncharacterized protein</fullName>
    </submittedName>
</protein>
<comment type="caution">
    <text evidence="2">The sequence shown here is derived from an EMBL/GenBank/DDBJ whole genome shotgun (WGS) entry which is preliminary data.</text>
</comment>
<keyword evidence="3" id="KW-1185">Reference proteome</keyword>
<proteinExistence type="predicted"/>
<accession>A0A2U1P3F7</accession>
<sequence>MLVLMNAKVQRSRGTPASLIVQDCRSIGKDFGVRTINIMYEEVLDQEFTQASNAKGQKQATDCVDVKGKQNNGQREVQHSNADGNFGC</sequence>
<feature type="region of interest" description="Disordered" evidence="1">
    <location>
        <begin position="67"/>
        <end position="88"/>
    </location>
</feature>
<dbReference type="EMBL" id="PKPP01001741">
    <property type="protein sequence ID" value="PWA80296.1"/>
    <property type="molecule type" value="Genomic_DNA"/>
</dbReference>
<evidence type="ECO:0000313" key="3">
    <source>
        <dbReference type="Proteomes" id="UP000245207"/>
    </source>
</evidence>
<dbReference type="AlphaFoldDB" id="A0A2U1P3F7"/>
<dbReference type="Proteomes" id="UP000245207">
    <property type="component" value="Unassembled WGS sequence"/>
</dbReference>
<feature type="compositionally biased region" description="Polar residues" evidence="1">
    <location>
        <begin position="69"/>
        <end position="88"/>
    </location>
</feature>
<organism evidence="2 3">
    <name type="scientific">Artemisia annua</name>
    <name type="common">Sweet wormwood</name>
    <dbReference type="NCBI Taxonomy" id="35608"/>
    <lineage>
        <taxon>Eukaryota</taxon>
        <taxon>Viridiplantae</taxon>
        <taxon>Streptophyta</taxon>
        <taxon>Embryophyta</taxon>
        <taxon>Tracheophyta</taxon>
        <taxon>Spermatophyta</taxon>
        <taxon>Magnoliopsida</taxon>
        <taxon>eudicotyledons</taxon>
        <taxon>Gunneridae</taxon>
        <taxon>Pentapetalae</taxon>
        <taxon>asterids</taxon>
        <taxon>campanulids</taxon>
        <taxon>Asterales</taxon>
        <taxon>Asteraceae</taxon>
        <taxon>Asteroideae</taxon>
        <taxon>Anthemideae</taxon>
        <taxon>Artemisiinae</taxon>
        <taxon>Artemisia</taxon>
    </lineage>
</organism>